<dbReference type="AlphaFoldDB" id="A0A484V4V6"/>
<reference evidence="1" key="1">
    <citation type="submission" date="2019-03" db="EMBL/GenBank/DDBJ databases">
        <authorList>
            <person name="Danneels B."/>
        </authorList>
    </citation>
    <scope>NUCLEOTIDE SEQUENCE</scope>
</reference>
<dbReference type="EMBL" id="CAADIO010000035">
    <property type="protein sequence ID" value="VFR93766.1"/>
    <property type="molecule type" value="Genomic_DNA"/>
</dbReference>
<sequence>MAGPGSRGTVADFSYQDATHGAVRADGQQTSSLTIVLQ</sequence>
<protein>
    <submittedName>
        <fullName evidence="1">Uncharacterized protein</fullName>
    </submittedName>
</protein>
<gene>
    <name evidence="1" type="ORF">RAN3_0707</name>
</gene>
<accession>A0A484V4V6</accession>
<evidence type="ECO:0000313" key="1">
    <source>
        <dbReference type="EMBL" id="VFR93766.1"/>
    </source>
</evidence>
<organism evidence="1">
    <name type="scientific">plant metagenome</name>
    <dbReference type="NCBI Taxonomy" id="1297885"/>
    <lineage>
        <taxon>unclassified sequences</taxon>
        <taxon>metagenomes</taxon>
        <taxon>organismal metagenomes</taxon>
    </lineage>
</organism>
<proteinExistence type="predicted"/>
<name>A0A484V4V6_9ZZZZ</name>